<protein>
    <submittedName>
        <fullName evidence="1">Uncharacterized protein</fullName>
    </submittedName>
</protein>
<organism evidence="1 2">
    <name type="scientific">Batillaria attramentaria</name>
    <dbReference type="NCBI Taxonomy" id="370345"/>
    <lineage>
        <taxon>Eukaryota</taxon>
        <taxon>Metazoa</taxon>
        <taxon>Spiralia</taxon>
        <taxon>Lophotrochozoa</taxon>
        <taxon>Mollusca</taxon>
        <taxon>Gastropoda</taxon>
        <taxon>Caenogastropoda</taxon>
        <taxon>Sorbeoconcha</taxon>
        <taxon>Cerithioidea</taxon>
        <taxon>Batillariidae</taxon>
        <taxon>Batillaria</taxon>
    </lineage>
</organism>
<dbReference type="AlphaFoldDB" id="A0ABD0LRP5"/>
<dbReference type="EMBL" id="JACVVK020000028">
    <property type="protein sequence ID" value="KAK7501945.1"/>
    <property type="molecule type" value="Genomic_DNA"/>
</dbReference>
<proteinExistence type="predicted"/>
<reference evidence="1 2" key="1">
    <citation type="journal article" date="2023" name="Sci. Data">
        <title>Genome assembly of the Korean intertidal mud-creeper Batillaria attramentaria.</title>
        <authorList>
            <person name="Patra A.K."/>
            <person name="Ho P.T."/>
            <person name="Jun S."/>
            <person name="Lee S.J."/>
            <person name="Kim Y."/>
            <person name="Won Y.J."/>
        </authorList>
    </citation>
    <scope>NUCLEOTIDE SEQUENCE [LARGE SCALE GENOMIC DNA]</scope>
    <source>
        <strain evidence="1">Wonlab-2016</strain>
    </source>
</reference>
<evidence type="ECO:0000313" key="1">
    <source>
        <dbReference type="EMBL" id="KAK7501945.1"/>
    </source>
</evidence>
<dbReference type="Proteomes" id="UP001519460">
    <property type="component" value="Unassembled WGS sequence"/>
</dbReference>
<evidence type="ECO:0000313" key="2">
    <source>
        <dbReference type="Proteomes" id="UP001519460"/>
    </source>
</evidence>
<accession>A0ABD0LRP5</accession>
<comment type="caution">
    <text evidence="1">The sequence shown here is derived from an EMBL/GenBank/DDBJ whole genome shotgun (WGS) entry which is preliminary data.</text>
</comment>
<name>A0ABD0LRP5_9CAEN</name>
<gene>
    <name evidence="1" type="ORF">BaRGS_00006697</name>
</gene>
<sequence>MDQGGMVCTAPQKLPVSKRNEEVRALPSSVVHSYSFQHKPFAHSVSPSPNSRYLYNKYVAVCCLLSNITSKLLSADTRVAILYWG</sequence>
<keyword evidence="2" id="KW-1185">Reference proteome</keyword>